<dbReference type="InterPro" id="IPR047767">
    <property type="entry name" value="PSP1-like"/>
</dbReference>
<protein>
    <submittedName>
        <fullName evidence="2">Signal peptidase-like protein</fullName>
    </submittedName>
</protein>
<organism evidence="2 3">
    <name type="scientific">Brockia lithotrophica</name>
    <dbReference type="NCBI Taxonomy" id="933949"/>
    <lineage>
        <taxon>Bacteria</taxon>
        <taxon>Bacillati</taxon>
        <taxon>Bacillota</taxon>
        <taxon>Bacilli</taxon>
        <taxon>Bacillales</taxon>
        <taxon>Bacillales Family X. Incertae Sedis</taxon>
        <taxon>Brockia</taxon>
    </lineage>
</organism>
<accession>A0A2T5G565</accession>
<name>A0A2T5G565_9BACL</name>
<dbReference type="PANTHER" id="PTHR43830">
    <property type="entry name" value="PROTEIN PSP1"/>
    <property type="match status" value="1"/>
</dbReference>
<reference evidence="2 3" key="1">
    <citation type="submission" date="2017-08" db="EMBL/GenBank/DDBJ databases">
        <title>Burning lignite coal seam in the remote Altai Mountains harbors a hydrogen-driven thermophilic microbial community.</title>
        <authorList>
            <person name="Kadnikov V.V."/>
            <person name="Mardanov A.V."/>
            <person name="Ivasenko D."/>
            <person name="Beletsky A.V."/>
            <person name="Karnachuk O.V."/>
            <person name="Ravin N.V."/>
        </authorList>
    </citation>
    <scope>NUCLEOTIDE SEQUENCE [LARGE SCALE GENOMIC DNA]</scope>
    <source>
        <strain evidence="2">AL31</strain>
    </source>
</reference>
<dbReference type="Pfam" id="PF04468">
    <property type="entry name" value="PSP1"/>
    <property type="match status" value="1"/>
</dbReference>
<comment type="caution">
    <text evidence="2">The sequence shown here is derived from an EMBL/GenBank/DDBJ whole genome shotgun (WGS) entry which is preliminary data.</text>
</comment>
<dbReference type="PANTHER" id="PTHR43830:SF3">
    <property type="entry name" value="PROTEIN PSP1"/>
    <property type="match status" value="1"/>
</dbReference>
<dbReference type="NCBIfam" id="NF041131">
    <property type="entry name" value="RicT_YaaT_fam"/>
    <property type="match status" value="1"/>
</dbReference>
<dbReference type="Proteomes" id="UP000244016">
    <property type="component" value="Unassembled WGS sequence"/>
</dbReference>
<sequence>MLVVGVRFRRAGKIYYFDPGMPASEAETLFRPGTGVIVETIRGIEFGKVAVPPREVGGEDVVQPLKKVLRLASAEDLAIVALNQQDAERALPLCAERIQAHRLPMKLVDAEYTFDRAKLIFYFTAEGRVDFRALVRDLASIFRTRIELRQIGVRDEAKMHGGLGPCGLPVCCATWLAEFQPITIKMAKDQSLVLNPSKISGLCGRLMCCLRYEHEQYEAVRETLPIVGEEILTPLGEGEVVEVGEEGRVVVARLRDGRTQAFSWESLLEFWNSQLQ</sequence>
<dbReference type="PROSITE" id="PS51411">
    <property type="entry name" value="PSP1_C"/>
    <property type="match status" value="1"/>
</dbReference>
<feature type="domain" description="PSP1 C-terminal" evidence="1">
    <location>
        <begin position="66"/>
        <end position="151"/>
    </location>
</feature>
<dbReference type="EMBL" id="PEBW01000006">
    <property type="protein sequence ID" value="PTQ51331.1"/>
    <property type="molecule type" value="Genomic_DNA"/>
</dbReference>
<gene>
    <name evidence="2" type="ORF">BLITH_0157</name>
</gene>
<evidence type="ECO:0000259" key="1">
    <source>
        <dbReference type="PROSITE" id="PS51411"/>
    </source>
</evidence>
<evidence type="ECO:0000313" key="3">
    <source>
        <dbReference type="Proteomes" id="UP000244016"/>
    </source>
</evidence>
<evidence type="ECO:0000313" key="2">
    <source>
        <dbReference type="EMBL" id="PTQ51331.1"/>
    </source>
</evidence>
<proteinExistence type="predicted"/>
<dbReference type="InterPro" id="IPR007557">
    <property type="entry name" value="PSP1_C"/>
</dbReference>
<dbReference type="AlphaFoldDB" id="A0A2T5G565"/>
<dbReference type="GO" id="GO:0005737">
    <property type="term" value="C:cytoplasm"/>
    <property type="evidence" value="ECO:0007669"/>
    <property type="project" value="TreeGrafter"/>
</dbReference>